<proteinExistence type="inferred from homology"/>
<dbReference type="InterPro" id="IPR014710">
    <property type="entry name" value="RmlC-like_jellyroll"/>
</dbReference>
<organism evidence="4 5">
    <name type="scientific">Cryptococcus neoformans Tu259-1</name>
    <dbReference type="NCBI Taxonomy" id="1230072"/>
    <lineage>
        <taxon>Eukaryota</taxon>
        <taxon>Fungi</taxon>
        <taxon>Dikarya</taxon>
        <taxon>Basidiomycota</taxon>
        <taxon>Agaricomycotina</taxon>
        <taxon>Tremellomycetes</taxon>
        <taxon>Tremellales</taxon>
        <taxon>Cryptococcaceae</taxon>
        <taxon>Cryptococcus</taxon>
        <taxon>Cryptococcus neoformans species complex</taxon>
    </lineage>
</organism>
<dbReference type="PANTHER" id="PTHR43212">
    <property type="entry name" value="QUERCETIN 2,3-DIOXYGENASE"/>
    <property type="match status" value="1"/>
</dbReference>
<evidence type="ECO:0000313" key="4">
    <source>
        <dbReference type="EMBL" id="OXG14441.1"/>
    </source>
</evidence>
<evidence type="ECO:0000313" key="5">
    <source>
        <dbReference type="Proteomes" id="UP000199727"/>
    </source>
</evidence>
<protein>
    <submittedName>
        <fullName evidence="4">Pirin</fullName>
    </submittedName>
</protein>
<dbReference type="Proteomes" id="UP000199727">
    <property type="component" value="Unassembled WGS sequence"/>
</dbReference>
<dbReference type="OrthoDB" id="10261807at2759"/>
<evidence type="ECO:0000256" key="2">
    <source>
        <dbReference type="RuleBase" id="RU003457"/>
    </source>
</evidence>
<name>A0A854Q7T6_CRYNE</name>
<evidence type="ECO:0000256" key="1">
    <source>
        <dbReference type="ARBA" id="ARBA00008416"/>
    </source>
</evidence>
<dbReference type="CDD" id="cd02910">
    <property type="entry name" value="cupin_Yhhw_N"/>
    <property type="match status" value="1"/>
</dbReference>
<evidence type="ECO:0000259" key="3">
    <source>
        <dbReference type="Pfam" id="PF02678"/>
    </source>
</evidence>
<dbReference type="SUPFAM" id="SSF51182">
    <property type="entry name" value="RmlC-like cupins"/>
    <property type="match status" value="1"/>
</dbReference>
<comment type="similarity">
    <text evidence="1 2">Belongs to the pirin family.</text>
</comment>
<reference evidence="4 5" key="1">
    <citation type="submission" date="2017-06" db="EMBL/GenBank/DDBJ databases">
        <title>Global population genomics of the pathogenic fungus Cryptococcus neoformans var. grubii.</title>
        <authorList>
            <person name="Cuomo C."/>
            <person name="Litvintseva A."/>
            <person name="Chen Y."/>
            <person name="Young S."/>
            <person name="Zeng Q."/>
            <person name="Chapman S."/>
            <person name="Gujja S."/>
            <person name="Saif S."/>
            <person name="Birren B."/>
        </authorList>
    </citation>
    <scope>NUCLEOTIDE SEQUENCE [LARGE SCALE GENOMIC DNA]</scope>
    <source>
        <strain evidence="4 5">Tu259-1</strain>
    </source>
</reference>
<dbReference type="InterPro" id="IPR003829">
    <property type="entry name" value="Pirin_N_dom"/>
</dbReference>
<dbReference type="InterPro" id="IPR012093">
    <property type="entry name" value="Pirin"/>
</dbReference>
<gene>
    <name evidence="4" type="ORF">C361_05743</name>
</gene>
<dbReference type="Gene3D" id="2.60.120.10">
    <property type="entry name" value="Jelly Rolls"/>
    <property type="match status" value="2"/>
</dbReference>
<dbReference type="AlphaFoldDB" id="A0A854Q7T6"/>
<sequence>MQFQYRASQTRGGADHGWLKTFHTFSFASYYDEDFESFGSLRVVNEDRVAPSTGFPLHPHREAEIFSYIISGELSHKDTMGNIETMKRGDIQMTSGGTGIAHSEFNSHSSLPNHFLQIWATPSKRGLKPGYYARHFTDEQKKDKLCKIVAPVGTEGIVDERDGLGPTPIHSPFTFFASLLSPGKSLNHTIFAPLLSGKDEKRVYIQLIQTSGYNTKKADTTGKKGPVLKVSGGGEEIVLGEGDGVFIRGGKVGENIQIENFGSDVAELVLFELD</sequence>
<feature type="domain" description="Pirin N-terminal" evidence="3">
    <location>
        <begin position="9"/>
        <end position="119"/>
    </location>
</feature>
<dbReference type="Pfam" id="PF02678">
    <property type="entry name" value="Pirin"/>
    <property type="match status" value="1"/>
</dbReference>
<comment type="caution">
    <text evidence="4">The sequence shown here is derived from an EMBL/GenBank/DDBJ whole genome shotgun (WGS) entry which is preliminary data.</text>
</comment>
<dbReference type="InterPro" id="IPR011051">
    <property type="entry name" value="RmlC_Cupin_sf"/>
</dbReference>
<dbReference type="PANTHER" id="PTHR43212:SF3">
    <property type="entry name" value="QUERCETIN 2,3-DIOXYGENASE"/>
    <property type="match status" value="1"/>
</dbReference>
<accession>A0A854Q7T6</accession>
<dbReference type="EMBL" id="AMKT01000076">
    <property type="protein sequence ID" value="OXG14441.1"/>
    <property type="molecule type" value="Genomic_DNA"/>
</dbReference>